<dbReference type="Proteomes" id="UP000828390">
    <property type="component" value="Unassembled WGS sequence"/>
</dbReference>
<evidence type="ECO:0000313" key="2">
    <source>
        <dbReference type="EMBL" id="KAH3831707.1"/>
    </source>
</evidence>
<evidence type="ECO:0000256" key="1">
    <source>
        <dbReference type="SAM" id="Phobius"/>
    </source>
</evidence>
<comment type="caution">
    <text evidence="2">The sequence shown here is derived from an EMBL/GenBank/DDBJ whole genome shotgun (WGS) entry which is preliminary data.</text>
</comment>
<dbReference type="AlphaFoldDB" id="A0A9D4HG89"/>
<evidence type="ECO:0000313" key="3">
    <source>
        <dbReference type="Proteomes" id="UP000828390"/>
    </source>
</evidence>
<keyword evidence="1" id="KW-0812">Transmembrane</keyword>
<gene>
    <name evidence="2" type="ORF">DPMN_104977</name>
</gene>
<organism evidence="2 3">
    <name type="scientific">Dreissena polymorpha</name>
    <name type="common">Zebra mussel</name>
    <name type="synonym">Mytilus polymorpha</name>
    <dbReference type="NCBI Taxonomy" id="45954"/>
    <lineage>
        <taxon>Eukaryota</taxon>
        <taxon>Metazoa</taxon>
        <taxon>Spiralia</taxon>
        <taxon>Lophotrochozoa</taxon>
        <taxon>Mollusca</taxon>
        <taxon>Bivalvia</taxon>
        <taxon>Autobranchia</taxon>
        <taxon>Heteroconchia</taxon>
        <taxon>Euheterodonta</taxon>
        <taxon>Imparidentia</taxon>
        <taxon>Neoheterodontei</taxon>
        <taxon>Myida</taxon>
        <taxon>Dreissenoidea</taxon>
        <taxon>Dreissenidae</taxon>
        <taxon>Dreissena</taxon>
    </lineage>
</organism>
<sequence length="155" mass="16894">MTTLHQYTLAGQQVKKIYEDTSHEYTVHVSTLMTTVCCCISISALVAKMRDCFVNAAGSKLFATNYSRDRLLTLSMDGTVLSSLEDPALKGPRGLHISQTGQLQLVCGRGLQNVVQVNGEGGVVTLASKTDELCEPESVYFSACTSRVIVRWSNQ</sequence>
<reference evidence="2" key="1">
    <citation type="journal article" date="2019" name="bioRxiv">
        <title>The Genome of the Zebra Mussel, Dreissena polymorpha: A Resource for Invasive Species Research.</title>
        <authorList>
            <person name="McCartney M.A."/>
            <person name="Auch B."/>
            <person name="Kono T."/>
            <person name="Mallez S."/>
            <person name="Zhang Y."/>
            <person name="Obille A."/>
            <person name="Becker A."/>
            <person name="Abrahante J.E."/>
            <person name="Garbe J."/>
            <person name="Badalamenti J.P."/>
            <person name="Herman A."/>
            <person name="Mangelson H."/>
            <person name="Liachko I."/>
            <person name="Sullivan S."/>
            <person name="Sone E.D."/>
            <person name="Koren S."/>
            <person name="Silverstein K.A.T."/>
            <person name="Beckman K.B."/>
            <person name="Gohl D.M."/>
        </authorList>
    </citation>
    <scope>NUCLEOTIDE SEQUENCE</scope>
    <source>
        <strain evidence="2">Duluth1</strain>
        <tissue evidence="2">Whole animal</tissue>
    </source>
</reference>
<reference evidence="2" key="2">
    <citation type="submission" date="2020-11" db="EMBL/GenBank/DDBJ databases">
        <authorList>
            <person name="McCartney M.A."/>
            <person name="Auch B."/>
            <person name="Kono T."/>
            <person name="Mallez S."/>
            <person name="Becker A."/>
            <person name="Gohl D.M."/>
            <person name="Silverstein K.A.T."/>
            <person name="Koren S."/>
            <person name="Bechman K.B."/>
            <person name="Herman A."/>
            <person name="Abrahante J.E."/>
            <person name="Garbe J."/>
        </authorList>
    </citation>
    <scope>NUCLEOTIDE SEQUENCE</scope>
    <source>
        <strain evidence="2">Duluth1</strain>
        <tissue evidence="2">Whole animal</tissue>
    </source>
</reference>
<dbReference type="SUPFAM" id="SSF101898">
    <property type="entry name" value="NHL repeat"/>
    <property type="match status" value="1"/>
</dbReference>
<proteinExistence type="predicted"/>
<name>A0A9D4HG89_DREPO</name>
<keyword evidence="1" id="KW-1133">Transmembrane helix</keyword>
<dbReference type="EMBL" id="JAIWYP010000004">
    <property type="protein sequence ID" value="KAH3831707.1"/>
    <property type="molecule type" value="Genomic_DNA"/>
</dbReference>
<keyword evidence="1" id="KW-0472">Membrane</keyword>
<protein>
    <submittedName>
        <fullName evidence="2">Uncharacterized protein</fullName>
    </submittedName>
</protein>
<feature type="transmembrane region" description="Helical" evidence="1">
    <location>
        <begin position="25"/>
        <end position="47"/>
    </location>
</feature>
<accession>A0A9D4HG89</accession>
<keyword evidence="3" id="KW-1185">Reference proteome</keyword>